<name>A0A1I1MN15_9BACT</name>
<organism evidence="1 2">
    <name type="scientific">Spirosoma endophyticum</name>
    <dbReference type="NCBI Taxonomy" id="662367"/>
    <lineage>
        <taxon>Bacteria</taxon>
        <taxon>Pseudomonadati</taxon>
        <taxon>Bacteroidota</taxon>
        <taxon>Cytophagia</taxon>
        <taxon>Cytophagales</taxon>
        <taxon>Cytophagaceae</taxon>
        <taxon>Spirosoma</taxon>
    </lineage>
</organism>
<dbReference type="EMBL" id="FOLQ01000002">
    <property type="protein sequence ID" value="SFC86535.1"/>
    <property type="molecule type" value="Genomic_DNA"/>
</dbReference>
<evidence type="ECO:0000313" key="1">
    <source>
        <dbReference type="EMBL" id="SFC86535.1"/>
    </source>
</evidence>
<reference evidence="1 2" key="1">
    <citation type="submission" date="2016-10" db="EMBL/GenBank/DDBJ databases">
        <authorList>
            <person name="de Groot N.N."/>
        </authorList>
    </citation>
    <scope>NUCLEOTIDE SEQUENCE [LARGE SCALE GENOMIC DNA]</scope>
    <source>
        <strain evidence="1 2">DSM 26130</strain>
    </source>
</reference>
<evidence type="ECO:0000313" key="2">
    <source>
        <dbReference type="Proteomes" id="UP000198598"/>
    </source>
</evidence>
<accession>A0A1I1MN15</accession>
<keyword evidence="2" id="KW-1185">Reference proteome</keyword>
<dbReference type="AlphaFoldDB" id="A0A1I1MN15"/>
<proteinExistence type="predicted"/>
<protein>
    <submittedName>
        <fullName evidence="1">Uncharacterized protein</fullName>
    </submittedName>
</protein>
<dbReference type="Proteomes" id="UP000198598">
    <property type="component" value="Unassembled WGS sequence"/>
</dbReference>
<sequence length="59" mass="7106">MKKHKQVPTTLFQRTVRPMDIQELDRYRVLKGKLLRAILRGVRYPFSADFNYVVNLQAW</sequence>
<gene>
    <name evidence="1" type="ORF">SAMN05216167_102632</name>
</gene>